<dbReference type="PANTHER" id="PTHR32468">
    <property type="entry name" value="CATION/H + ANTIPORTER"/>
    <property type="match status" value="1"/>
</dbReference>
<evidence type="ECO:0000313" key="16">
    <source>
        <dbReference type="EMBL" id="KAK1272344.1"/>
    </source>
</evidence>
<dbReference type="Pfam" id="PF00999">
    <property type="entry name" value="Na_H_Exchanger"/>
    <property type="match status" value="1"/>
</dbReference>
<accession>A0AAV9B8D5</accession>
<dbReference type="GO" id="GO:1902600">
    <property type="term" value="P:proton transmembrane transport"/>
    <property type="evidence" value="ECO:0007669"/>
    <property type="project" value="InterPro"/>
</dbReference>
<sequence>MASPVHASLWGTPSNTEICYPLPRVTSNGLWSSEGPLQAALPLFLFQLSLMFLVSNLTHLLLRPLRQPRIVSYIIGGVILGPSGLGRSKVFANMMYPQRGDMMLRTMSIFGIMYTVFIVGVKMDASLLVRAGRKSVTIALISLFLSFISGAAISYFFHTSLPKEATVGPFPFFLSAILAITAFPNLAHVLSEFGILNTELGRISMTLSMFHDAWGWFLIVVFICLKAFIESSLMLVWVILMLTAMILFVLFVYRPWTKRVIRRNPKAIHLKKGYLSTIVIGVSMIGFFTNSIGGFVADGALLFGLATPDGPPLGEAIANKVEAFVTNVFLPPFFMWNGMIVNVSLVKDWKSFGLLPVIVLVGSVMKFIGIVLPSLCFNMPRRSAALLGLIMNIRGMIELVVFLEWRNAGLMQDATYTVIVLCITATLMITTPVVTLMYKPLWRDITSTVRTIHNSREDAELRILVCMNEEGNVPPLVNLLEVSHATQNRPIHVYALQLVELVGRSSPMLVAHKNRHGCVKSSAGAHPILNALLRYEELKKGSMSIEPFTAISPYKTMHQDVCALALEKLVSLIVVPFRRSQVTPSVADLASQAVRSITPEILAEAPCSVGLLVDRRGFASAPHRHARACNVAMLFVGGPDDREALAYATRMGGHPGVNLTVTRFLALSVDEKKDDDRYAEERRLDDGAVMEFRTTTRGDSCIVFREFVVGGMEDMVGKIRMMEEPYDLLVVGRQRGVDSRLTDGLTEWNEWPELGVIGDMVASSDFGNSRSVLVVQQHSCERH</sequence>
<feature type="transmembrane region" description="Helical" evidence="12">
    <location>
        <begin position="170"/>
        <end position="190"/>
    </location>
</feature>
<evidence type="ECO:0000256" key="2">
    <source>
        <dbReference type="ARBA" id="ARBA00004119"/>
    </source>
</evidence>
<dbReference type="InterPro" id="IPR006153">
    <property type="entry name" value="Cation/H_exchanger_TM"/>
</dbReference>
<organism evidence="16 17">
    <name type="scientific">Acorus gramineus</name>
    <name type="common">Dwarf sweet flag</name>
    <dbReference type="NCBI Taxonomy" id="55184"/>
    <lineage>
        <taxon>Eukaryota</taxon>
        <taxon>Viridiplantae</taxon>
        <taxon>Streptophyta</taxon>
        <taxon>Embryophyta</taxon>
        <taxon>Tracheophyta</taxon>
        <taxon>Spermatophyta</taxon>
        <taxon>Magnoliopsida</taxon>
        <taxon>Liliopsida</taxon>
        <taxon>Acoraceae</taxon>
        <taxon>Acorus</taxon>
    </lineage>
</organism>
<comment type="similarity">
    <text evidence="11">Belongs to the monovalent cation:proton antiporter 2 (CPA2) transporter (TC 2.A.37) family. CHX (TC 2.A.37.4) subfamily.</text>
</comment>
<comment type="caution">
    <text evidence="16">The sequence shown here is derived from an EMBL/GenBank/DDBJ whole genome shotgun (WGS) entry which is preliminary data.</text>
</comment>
<dbReference type="PANTHER" id="PTHR32468:SF26">
    <property type="entry name" value="CATION_H(+) ANTIPORTER 15"/>
    <property type="match status" value="1"/>
</dbReference>
<feature type="domain" description="Cation/H(+) antiporter central" evidence="14">
    <location>
        <begin position="490"/>
        <end position="616"/>
    </location>
</feature>
<feature type="transmembrane region" description="Helical" evidence="12">
    <location>
        <begin position="323"/>
        <end position="345"/>
    </location>
</feature>
<evidence type="ECO:0000259" key="15">
    <source>
        <dbReference type="Pfam" id="PF23259"/>
    </source>
</evidence>
<name>A0AAV9B8D5_ACOGR</name>
<feature type="transmembrane region" description="Helical" evidence="12">
    <location>
        <begin position="107"/>
        <end position="129"/>
    </location>
</feature>
<reference evidence="16" key="2">
    <citation type="submission" date="2023-06" db="EMBL/GenBank/DDBJ databases">
        <authorList>
            <person name="Ma L."/>
            <person name="Liu K.-W."/>
            <person name="Li Z."/>
            <person name="Hsiao Y.-Y."/>
            <person name="Qi Y."/>
            <person name="Fu T."/>
            <person name="Tang G."/>
            <person name="Zhang D."/>
            <person name="Sun W.-H."/>
            <person name="Liu D.-K."/>
            <person name="Li Y."/>
            <person name="Chen G.-Z."/>
            <person name="Liu X.-D."/>
            <person name="Liao X.-Y."/>
            <person name="Jiang Y.-T."/>
            <person name="Yu X."/>
            <person name="Hao Y."/>
            <person name="Huang J."/>
            <person name="Zhao X.-W."/>
            <person name="Ke S."/>
            <person name="Chen Y.-Y."/>
            <person name="Wu W.-L."/>
            <person name="Hsu J.-L."/>
            <person name="Lin Y.-F."/>
            <person name="Huang M.-D."/>
            <person name="Li C.-Y."/>
            <person name="Huang L."/>
            <person name="Wang Z.-W."/>
            <person name="Zhao X."/>
            <person name="Zhong W.-Y."/>
            <person name="Peng D.-H."/>
            <person name="Ahmad S."/>
            <person name="Lan S."/>
            <person name="Zhang J.-S."/>
            <person name="Tsai W.-C."/>
            <person name="Van De Peer Y."/>
            <person name="Liu Z.-J."/>
        </authorList>
    </citation>
    <scope>NUCLEOTIDE SEQUENCE</scope>
    <source>
        <strain evidence="16">SCP</strain>
        <tissue evidence="16">Leaves</tissue>
    </source>
</reference>
<dbReference type="Pfam" id="PF23256">
    <property type="entry name" value="CHX17_2nd"/>
    <property type="match status" value="1"/>
</dbReference>
<dbReference type="GO" id="GO:0016020">
    <property type="term" value="C:membrane"/>
    <property type="evidence" value="ECO:0007669"/>
    <property type="project" value="UniProtKB-SubCell"/>
</dbReference>
<evidence type="ECO:0000256" key="9">
    <source>
        <dbReference type="ARBA" id="ARBA00023065"/>
    </source>
</evidence>
<evidence type="ECO:0000313" key="17">
    <source>
        <dbReference type="Proteomes" id="UP001179952"/>
    </source>
</evidence>
<dbReference type="GO" id="GO:0009941">
    <property type="term" value="C:chloroplast envelope"/>
    <property type="evidence" value="ECO:0007669"/>
    <property type="project" value="UniProtKB-SubCell"/>
</dbReference>
<protein>
    <submittedName>
        <fullName evidence="16">Cation/H(+) antiporter 15</fullName>
    </submittedName>
</protein>
<dbReference type="InterPro" id="IPR050794">
    <property type="entry name" value="CPA2_transporter"/>
</dbReference>
<feature type="transmembrane region" description="Helical" evidence="12">
    <location>
        <begin position="39"/>
        <end position="58"/>
    </location>
</feature>
<keyword evidence="10 12" id="KW-0472">Membrane</keyword>
<dbReference type="AlphaFoldDB" id="A0AAV9B8D5"/>
<dbReference type="InterPro" id="IPR057291">
    <property type="entry name" value="CHX17_2nd"/>
</dbReference>
<evidence type="ECO:0000256" key="8">
    <source>
        <dbReference type="ARBA" id="ARBA00022989"/>
    </source>
</evidence>
<feature type="transmembrane region" description="Helical" evidence="12">
    <location>
        <begin position="274"/>
        <end position="303"/>
    </location>
</feature>
<comment type="function">
    <text evidence="1">May function as sodium-coupled metabolite transporter across the chloroplast envelope.</text>
</comment>
<evidence type="ECO:0000259" key="13">
    <source>
        <dbReference type="Pfam" id="PF00999"/>
    </source>
</evidence>
<evidence type="ECO:0000256" key="4">
    <source>
        <dbReference type="ARBA" id="ARBA00022448"/>
    </source>
</evidence>
<evidence type="ECO:0000256" key="3">
    <source>
        <dbReference type="ARBA" id="ARBA00004141"/>
    </source>
</evidence>
<dbReference type="Pfam" id="PF23259">
    <property type="entry name" value="CHX17_C"/>
    <property type="match status" value="1"/>
</dbReference>
<reference evidence="16" key="1">
    <citation type="journal article" date="2023" name="Nat. Commun.">
        <title>Diploid and tetraploid genomes of Acorus and the evolution of monocots.</title>
        <authorList>
            <person name="Ma L."/>
            <person name="Liu K.W."/>
            <person name="Li Z."/>
            <person name="Hsiao Y.Y."/>
            <person name="Qi Y."/>
            <person name="Fu T."/>
            <person name="Tang G.D."/>
            <person name="Zhang D."/>
            <person name="Sun W.H."/>
            <person name="Liu D.K."/>
            <person name="Li Y."/>
            <person name="Chen G.Z."/>
            <person name="Liu X.D."/>
            <person name="Liao X.Y."/>
            <person name="Jiang Y.T."/>
            <person name="Yu X."/>
            <person name="Hao Y."/>
            <person name="Huang J."/>
            <person name="Zhao X.W."/>
            <person name="Ke S."/>
            <person name="Chen Y.Y."/>
            <person name="Wu W.L."/>
            <person name="Hsu J.L."/>
            <person name="Lin Y.F."/>
            <person name="Huang M.D."/>
            <person name="Li C.Y."/>
            <person name="Huang L."/>
            <person name="Wang Z.W."/>
            <person name="Zhao X."/>
            <person name="Zhong W.Y."/>
            <person name="Peng D.H."/>
            <person name="Ahmad S."/>
            <person name="Lan S."/>
            <person name="Zhang J.S."/>
            <person name="Tsai W.C."/>
            <person name="Van de Peer Y."/>
            <person name="Liu Z.J."/>
        </authorList>
    </citation>
    <scope>NUCLEOTIDE SEQUENCE</scope>
    <source>
        <strain evidence="16">SCP</strain>
    </source>
</reference>
<dbReference type="InterPro" id="IPR057290">
    <property type="entry name" value="CHX17_C"/>
</dbReference>
<proteinExistence type="inferred from homology"/>
<feature type="transmembrane region" description="Helical" evidence="12">
    <location>
        <begin position="384"/>
        <end position="403"/>
    </location>
</feature>
<dbReference type="InterPro" id="IPR038770">
    <property type="entry name" value="Na+/solute_symporter_sf"/>
</dbReference>
<evidence type="ECO:0000256" key="10">
    <source>
        <dbReference type="ARBA" id="ARBA00023136"/>
    </source>
</evidence>
<feature type="transmembrane region" description="Helical" evidence="12">
    <location>
        <begin position="136"/>
        <end position="158"/>
    </location>
</feature>
<feature type="transmembrane region" description="Helical" evidence="12">
    <location>
        <begin position="70"/>
        <end position="87"/>
    </location>
</feature>
<dbReference type="GO" id="GO:0015297">
    <property type="term" value="F:antiporter activity"/>
    <property type="evidence" value="ECO:0007669"/>
    <property type="project" value="InterPro"/>
</dbReference>
<dbReference type="Proteomes" id="UP001179952">
    <property type="component" value="Unassembled WGS sequence"/>
</dbReference>
<dbReference type="GO" id="GO:0006813">
    <property type="term" value="P:potassium ion transport"/>
    <property type="evidence" value="ECO:0007669"/>
    <property type="project" value="UniProtKB-KW"/>
</dbReference>
<keyword evidence="8 12" id="KW-1133">Transmembrane helix</keyword>
<gene>
    <name evidence="16" type="ORF">QJS04_geneDACA005960</name>
</gene>
<evidence type="ECO:0000256" key="5">
    <source>
        <dbReference type="ARBA" id="ARBA00022538"/>
    </source>
</evidence>
<evidence type="ECO:0000256" key="6">
    <source>
        <dbReference type="ARBA" id="ARBA00022692"/>
    </source>
</evidence>
<evidence type="ECO:0000256" key="7">
    <source>
        <dbReference type="ARBA" id="ARBA00022958"/>
    </source>
</evidence>
<evidence type="ECO:0000256" key="1">
    <source>
        <dbReference type="ARBA" id="ARBA00003198"/>
    </source>
</evidence>
<keyword evidence="5" id="KW-0633">Potassium transport</keyword>
<feature type="domain" description="Cation/H+ exchanger transmembrane" evidence="13">
    <location>
        <begin position="57"/>
        <end position="435"/>
    </location>
</feature>
<evidence type="ECO:0000259" key="14">
    <source>
        <dbReference type="Pfam" id="PF23256"/>
    </source>
</evidence>
<feature type="transmembrane region" description="Helical" evidence="12">
    <location>
        <begin position="235"/>
        <end position="253"/>
    </location>
</feature>
<dbReference type="EMBL" id="JAUJYN010000005">
    <property type="protein sequence ID" value="KAK1272344.1"/>
    <property type="molecule type" value="Genomic_DNA"/>
</dbReference>
<comment type="subcellular location">
    <subcellularLocation>
        <location evidence="3">Membrane</location>
        <topology evidence="3">Multi-pass membrane protein</topology>
    </subcellularLocation>
    <subcellularLocation>
        <location evidence="2">Plastid</location>
        <location evidence="2">Chloroplast envelope</location>
    </subcellularLocation>
</comment>
<keyword evidence="7" id="KW-0630">Potassium</keyword>
<feature type="transmembrane region" description="Helical" evidence="12">
    <location>
        <begin position="415"/>
        <end position="438"/>
    </location>
</feature>
<keyword evidence="6 12" id="KW-0812">Transmembrane</keyword>
<keyword evidence="4" id="KW-0813">Transport</keyword>
<evidence type="ECO:0000256" key="11">
    <source>
        <dbReference type="ARBA" id="ARBA00038341"/>
    </source>
</evidence>
<keyword evidence="9" id="KW-0406">Ion transport</keyword>
<feature type="transmembrane region" description="Helical" evidence="12">
    <location>
        <begin position="352"/>
        <end position="372"/>
    </location>
</feature>
<dbReference type="GO" id="GO:0006885">
    <property type="term" value="P:regulation of pH"/>
    <property type="evidence" value="ECO:0007669"/>
    <property type="project" value="TreeGrafter"/>
</dbReference>
<dbReference type="GO" id="GO:0012505">
    <property type="term" value="C:endomembrane system"/>
    <property type="evidence" value="ECO:0007669"/>
    <property type="project" value="TreeGrafter"/>
</dbReference>
<evidence type="ECO:0000256" key="12">
    <source>
        <dbReference type="SAM" id="Phobius"/>
    </source>
</evidence>
<feature type="domain" description="Cation/H(+) antiporter C-terminal" evidence="15">
    <location>
        <begin position="630"/>
        <end position="779"/>
    </location>
</feature>
<feature type="transmembrane region" description="Helical" evidence="12">
    <location>
        <begin position="210"/>
        <end position="229"/>
    </location>
</feature>
<dbReference type="Gene3D" id="1.20.1530.20">
    <property type="match status" value="1"/>
</dbReference>
<keyword evidence="17" id="KW-1185">Reference proteome</keyword>